<dbReference type="Proteomes" id="UP001328107">
    <property type="component" value="Unassembled WGS sequence"/>
</dbReference>
<evidence type="ECO:0000313" key="2">
    <source>
        <dbReference type="Proteomes" id="UP001328107"/>
    </source>
</evidence>
<name>A0AAN5D4S1_9BILA</name>
<dbReference type="EMBL" id="BTRK01000005">
    <property type="protein sequence ID" value="GMR56404.1"/>
    <property type="molecule type" value="Genomic_DNA"/>
</dbReference>
<protein>
    <submittedName>
        <fullName evidence="1">Uncharacterized protein</fullName>
    </submittedName>
</protein>
<reference evidence="2" key="1">
    <citation type="submission" date="2022-10" db="EMBL/GenBank/DDBJ databases">
        <title>Genome assembly of Pristionchus species.</title>
        <authorList>
            <person name="Yoshida K."/>
            <person name="Sommer R.J."/>
        </authorList>
    </citation>
    <scope>NUCLEOTIDE SEQUENCE [LARGE SCALE GENOMIC DNA]</scope>
    <source>
        <strain evidence="2">RS5460</strain>
    </source>
</reference>
<feature type="non-terminal residue" evidence="1">
    <location>
        <position position="67"/>
    </location>
</feature>
<proteinExistence type="predicted"/>
<dbReference type="AlphaFoldDB" id="A0AAN5D4S1"/>
<keyword evidence="2" id="KW-1185">Reference proteome</keyword>
<feature type="non-terminal residue" evidence="1">
    <location>
        <position position="1"/>
    </location>
</feature>
<organism evidence="1 2">
    <name type="scientific">Pristionchus mayeri</name>
    <dbReference type="NCBI Taxonomy" id="1317129"/>
    <lineage>
        <taxon>Eukaryota</taxon>
        <taxon>Metazoa</taxon>
        <taxon>Ecdysozoa</taxon>
        <taxon>Nematoda</taxon>
        <taxon>Chromadorea</taxon>
        <taxon>Rhabditida</taxon>
        <taxon>Rhabditina</taxon>
        <taxon>Diplogasteromorpha</taxon>
        <taxon>Diplogasteroidea</taxon>
        <taxon>Neodiplogasteridae</taxon>
        <taxon>Pristionchus</taxon>
    </lineage>
</organism>
<gene>
    <name evidence="1" type="ORF">PMAYCL1PPCAC_26599</name>
</gene>
<comment type="caution">
    <text evidence="1">The sequence shown here is derived from an EMBL/GenBank/DDBJ whole genome shotgun (WGS) entry which is preliminary data.</text>
</comment>
<sequence>LRSAPRCRAPLRLRRDCLHRDTAGDRNFEQAAQGRHALCDPRDFDAVHHADSRQSELVQLHEGVRKQ</sequence>
<evidence type="ECO:0000313" key="1">
    <source>
        <dbReference type="EMBL" id="GMR56404.1"/>
    </source>
</evidence>
<accession>A0AAN5D4S1</accession>